<evidence type="ECO:0008006" key="3">
    <source>
        <dbReference type="Google" id="ProtNLM"/>
    </source>
</evidence>
<dbReference type="EMBL" id="JACIJD010000009">
    <property type="protein sequence ID" value="MBB5694322.1"/>
    <property type="molecule type" value="Genomic_DNA"/>
</dbReference>
<gene>
    <name evidence="1" type="ORF">FHS87_002367</name>
</gene>
<dbReference type="Proteomes" id="UP000580654">
    <property type="component" value="Unassembled WGS sequence"/>
</dbReference>
<reference evidence="1 2" key="1">
    <citation type="submission" date="2020-08" db="EMBL/GenBank/DDBJ databases">
        <title>Genomic Encyclopedia of Type Strains, Phase IV (KMG-IV): sequencing the most valuable type-strain genomes for metagenomic binning, comparative biology and taxonomic classification.</title>
        <authorList>
            <person name="Goeker M."/>
        </authorList>
    </citation>
    <scope>NUCLEOTIDE SEQUENCE [LARGE SCALE GENOMIC DNA]</scope>
    <source>
        <strain evidence="1 2">DSM 25622</strain>
    </source>
</reference>
<proteinExistence type="predicted"/>
<dbReference type="Pfam" id="PF07369">
    <property type="entry name" value="DUF1488"/>
    <property type="match status" value="1"/>
</dbReference>
<keyword evidence="2" id="KW-1185">Reference proteome</keyword>
<evidence type="ECO:0000313" key="2">
    <source>
        <dbReference type="Proteomes" id="UP000580654"/>
    </source>
</evidence>
<dbReference type="AlphaFoldDB" id="A0A840YIC1"/>
<evidence type="ECO:0000313" key="1">
    <source>
        <dbReference type="EMBL" id="MBB5694322.1"/>
    </source>
</evidence>
<dbReference type="InterPro" id="IPR036692">
    <property type="entry name" value="Shew3726-like_sf"/>
</dbReference>
<dbReference type="RefSeq" id="WP_184518206.1">
    <property type="nucleotide sequence ID" value="NZ_JACIJD010000009.1"/>
</dbReference>
<accession>A0A840YIC1</accession>
<dbReference type="SUPFAM" id="SSF160272">
    <property type="entry name" value="Shew3726-like"/>
    <property type="match status" value="1"/>
</dbReference>
<comment type="caution">
    <text evidence="1">The sequence shown here is derived from an EMBL/GenBank/DDBJ whole genome shotgun (WGS) entry which is preliminary data.</text>
</comment>
<dbReference type="InterPro" id="IPR009962">
    <property type="entry name" value="DUF1488"/>
</dbReference>
<sequence>MTEAGKIILAAPRSGQGCVLFEVENQGEAVACSVSRAAIQDASGCRTGLPGALLAQFVHMQDRIMLAALQKLRSRSAVTGVLHIWSSDLEEEPMAPVQAAAPGVPS</sequence>
<protein>
    <recommendedName>
        <fullName evidence="3">DUF1488 domain-containing protein</fullName>
    </recommendedName>
</protein>
<organism evidence="1 2">
    <name type="scientific">Muricoccus pecuniae</name>
    <dbReference type="NCBI Taxonomy" id="693023"/>
    <lineage>
        <taxon>Bacteria</taxon>
        <taxon>Pseudomonadati</taxon>
        <taxon>Pseudomonadota</taxon>
        <taxon>Alphaproteobacteria</taxon>
        <taxon>Acetobacterales</taxon>
        <taxon>Roseomonadaceae</taxon>
        <taxon>Muricoccus</taxon>
    </lineage>
</organism>
<name>A0A840YIC1_9PROT</name>